<dbReference type="SUPFAM" id="SSF56601">
    <property type="entry name" value="beta-lactamase/transpeptidase-like"/>
    <property type="match status" value="1"/>
</dbReference>
<evidence type="ECO:0000313" key="11">
    <source>
        <dbReference type="EMBL" id="KFI31102.1"/>
    </source>
</evidence>
<proteinExistence type="inferred from homology"/>
<dbReference type="PRINTS" id="PR00725">
    <property type="entry name" value="DADACBPTASE1"/>
</dbReference>
<dbReference type="EMBL" id="JGYG01000002">
    <property type="protein sequence ID" value="KFI31102.1"/>
    <property type="molecule type" value="Genomic_DNA"/>
</dbReference>
<dbReference type="InterPro" id="IPR018044">
    <property type="entry name" value="Peptidase_S11"/>
</dbReference>
<dbReference type="Pfam" id="PF00768">
    <property type="entry name" value="Peptidase_S11"/>
    <property type="match status" value="1"/>
</dbReference>
<gene>
    <name evidence="11" type="ORF">CN97_08690</name>
</gene>
<comment type="caution">
    <text evidence="11">The sequence shown here is derived from an EMBL/GenBank/DDBJ whole genome shotgun (WGS) entry which is preliminary data.</text>
</comment>
<accession>A0A086YA02</accession>
<dbReference type="STRING" id="195105.CN97_08690"/>
<evidence type="ECO:0000256" key="3">
    <source>
        <dbReference type="ARBA" id="ARBA00022801"/>
    </source>
</evidence>
<keyword evidence="5" id="KW-0573">Peptidoglycan synthesis</keyword>
<evidence type="ECO:0000256" key="6">
    <source>
        <dbReference type="ARBA" id="ARBA00023316"/>
    </source>
</evidence>
<keyword evidence="4" id="KW-0133">Cell shape</keyword>
<evidence type="ECO:0000256" key="8">
    <source>
        <dbReference type="PIRSR" id="PIRSR618044-2"/>
    </source>
</evidence>
<keyword evidence="12" id="KW-1185">Reference proteome</keyword>
<dbReference type="GO" id="GO:0009002">
    <property type="term" value="F:serine-type D-Ala-D-Ala carboxypeptidase activity"/>
    <property type="evidence" value="ECO:0007669"/>
    <property type="project" value="InterPro"/>
</dbReference>
<dbReference type="Gene3D" id="3.40.710.10">
    <property type="entry name" value="DD-peptidase/beta-lactamase superfamily"/>
    <property type="match status" value="1"/>
</dbReference>
<comment type="similarity">
    <text evidence="1 9">Belongs to the peptidase S11 family.</text>
</comment>
<reference evidence="11 12" key="1">
    <citation type="submission" date="2014-03" db="EMBL/GenBank/DDBJ databases">
        <title>Genome of Haematobacter massiliensis CCUG 47968.</title>
        <authorList>
            <person name="Wang D."/>
            <person name="Wang G."/>
        </authorList>
    </citation>
    <scope>NUCLEOTIDE SEQUENCE [LARGE SCALE GENOMIC DNA]</scope>
    <source>
        <strain evidence="11 12">CCUG 47968</strain>
    </source>
</reference>
<dbReference type="GO" id="GO:0009252">
    <property type="term" value="P:peptidoglycan biosynthetic process"/>
    <property type="evidence" value="ECO:0007669"/>
    <property type="project" value="UniProtKB-KW"/>
</dbReference>
<keyword evidence="11" id="KW-0121">Carboxypeptidase</keyword>
<feature type="domain" description="Peptidase S11 D-alanyl-D-alanine carboxypeptidase A N-terminal" evidence="10">
    <location>
        <begin position="35"/>
        <end position="253"/>
    </location>
</feature>
<feature type="binding site" evidence="8">
    <location>
        <position position="223"/>
    </location>
    <ligand>
        <name>substrate</name>
    </ligand>
</feature>
<organism evidence="11 12">
    <name type="scientific">Haematobacter massiliensis</name>
    <dbReference type="NCBI Taxonomy" id="195105"/>
    <lineage>
        <taxon>Bacteria</taxon>
        <taxon>Pseudomonadati</taxon>
        <taxon>Pseudomonadota</taxon>
        <taxon>Alphaproteobacteria</taxon>
        <taxon>Rhodobacterales</taxon>
        <taxon>Paracoccaceae</taxon>
        <taxon>Haematobacter</taxon>
    </lineage>
</organism>
<dbReference type="GO" id="GO:0071555">
    <property type="term" value="P:cell wall organization"/>
    <property type="evidence" value="ECO:0007669"/>
    <property type="project" value="UniProtKB-KW"/>
</dbReference>
<dbReference type="AlphaFoldDB" id="A0A086YA02"/>
<feature type="active site" description="Proton acceptor" evidence="7">
    <location>
        <position position="63"/>
    </location>
</feature>
<keyword evidence="3" id="KW-0378">Hydrolase</keyword>
<protein>
    <submittedName>
        <fullName evidence="11">D-Ala-D-Ala carboxypeptidase</fullName>
    </submittedName>
</protein>
<evidence type="ECO:0000259" key="10">
    <source>
        <dbReference type="Pfam" id="PF00768"/>
    </source>
</evidence>
<keyword evidence="11" id="KW-0645">Protease</keyword>
<evidence type="ECO:0000256" key="9">
    <source>
        <dbReference type="RuleBase" id="RU004016"/>
    </source>
</evidence>
<feature type="active site" description="Acyl-ester intermediate" evidence="7">
    <location>
        <position position="60"/>
    </location>
</feature>
<dbReference type="InterPro" id="IPR001967">
    <property type="entry name" value="Peptidase_S11_N"/>
</dbReference>
<evidence type="ECO:0000256" key="4">
    <source>
        <dbReference type="ARBA" id="ARBA00022960"/>
    </source>
</evidence>
<keyword evidence="2" id="KW-0732">Signal</keyword>
<dbReference type="Proteomes" id="UP000028826">
    <property type="component" value="Unassembled WGS sequence"/>
</dbReference>
<feature type="active site" evidence="7">
    <location>
        <position position="120"/>
    </location>
</feature>
<dbReference type="eggNOG" id="COG1686">
    <property type="taxonomic scope" value="Bacteria"/>
</dbReference>
<dbReference type="GO" id="GO:0008360">
    <property type="term" value="P:regulation of cell shape"/>
    <property type="evidence" value="ECO:0007669"/>
    <property type="project" value="UniProtKB-KW"/>
</dbReference>
<evidence type="ECO:0000256" key="7">
    <source>
        <dbReference type="PIRSR" id="PIRSR618044-1"/>
    </source>
</evidence>
<dbReference type="GO" id="GO:0006508">
    <property type="term" value="P:proteolysis"/>
    <property type="evidence" value="ECO:0007669"/>
    <property type="project" value="InterPro"/>
</dbReference>
<evidence type="ECO:0000256" key="5">
    <source>
        <dbReference type="ARBA" id="ARBA00022984"/>
    </source>
</evidence>
<dbReference type="InterPro" id="IPR012338">
    <property type="entry name" value="Beta-lactam/transpept-like"/>
</dbReference>
<evidence type="ECO:0000313" key="12">
    <source>
        <dbReference type="Proteomes" id="UP000028826"/>
    </source>
</evidence>
<evidence type="ECO:0000256" key="2">
    <source>
        <dbReference type="ARBA" id="ARBA00022729"/>
    </source>
</evidence>
<sequence length="547" mass="57737">MIRKLGLSARHGLFLAGMACLMTLLPLMGRAAPFAAYVIDARSGEVLYEQNATTRLHPASLTKMMTLYITFQAIERGEISLDTRATVTRNAAAEPPSRLGLKPGQKIAVRYLIRAAALRSANDAATALGELIGGSESAFADRMNRTAKQIGMTGTTFQNANGLTKAGHMSTARDMTILGRRLFYDFPEYYNIFSRRASDAGIAQVANTNRRFLDAYKGADGIKTGFTNAAGFNLTASAERGGKRIIATVFGSPSTPARNAKMAELLDIGFRKAPTRAPVSEALVAQADPEPVPAPLSRASSMPNIDASRAIQVALAAPQVSAMAPPSSGRPAKRPERAPDPALIAAIRENISSVVAEVHDAPERRASASLVMAAVAPDARPALPFASEGEEEAAIEEEGDSSVDAVAAPAPETSAREMVLAAAIPAPPARPAIAAAPVHKQPTAKPQAAALAPAPPEGPEVVTRLSTSGGRFWGVNLGRFNSRYEAEKVLLRTALSEMGTLSDGLRKVVQRPSGFDATFMGLTQDTADLACRRLQARNIQCFTVGPS</sequence>
<dbReference type="PANTHER" id="PTHR21581:SF6">
    <property type="entry name" value="TRAFFICKING PROTEIN PARTICLE COMPLEX SUBUNIT 12"/>
    <property type="match status" value="1"/>
</dbReference>
<name>A0A086YA02_9RHOB</name>
<keyword evidence="6" id="KW-0961">Cell wall biogenesis/degradation</keyword>
<dbReference type="PANTHER" id="PTHR21581">
    <property type="entry name" value="D-ALANYL-D-ALANINE CARBOXYPEPTIDASE"/>
    <property type="match status" value="1"/>
</dbReference>
<evidence type="ECO:0000256" key="1">
    <source>
        <dbReference type="ARBA" id="ARBA00007164"/>
    </source>
</evidence>